<evidence type="ECO:0000313" key="2">
    <source>
        <dbReference type="EMBL" id="GAA2729769.1"/>
    </source>
</evidence>
<evidence type="ECO:0000256" key="1">
    <source>
        <dbReference type="SAM" id="Phobius"/>
    </source>
</evidence>
<dbReference type="RefSeq" id="WP_344452173.1">
    <property type="nucleotide sequence ID" value="NZ_BAAATZ010000016.1"/>
</dbReference>
<dbReference type="Proteomes" id="UP001501842">
    <property type="component" value="Unassembled WGS sequence"/>
</dbReference>
<keyword evidence="3" id="KW-1185">Reference proteome</keyword>
<accession>A0ABN3UBN8</accession>
<keyword evidence="1" id="KW-1133">Transmembrane helix</keyword>
<keyword evidence="1" id="KW-0812">Transmembrane</keyword>
<feature type="transmembrane region" description="Helical" evidence="1">
    <location>
        <begin position="23"/>
        <end position="45"/>
    </location>
</feature>
<evidence type="ECO:0008006" key="4">
    <source>
        <dbReference type="Google" id="ProtNLM"/>
    </source>
</evidence>
<feature type="transmembrane region" description="Helical" evidence="1">
    <location>
        <begin position="84"/>
        <end position="103"/>
    </location>
</feature>
<protein>
    <recommendedName>
        <fullName evidence="4">Integral membrane protein</fullName>
    </recommendedName>
</protein>
<feature type="transmembrane region" description="Helical" evidence="1">
    <location>
        <begin position="109"/>
        <end position="130"/>
    </location>
</feature>
<organism evidence="2 3">
    <name type="scientific">Actinocorallia aurantiaca</name>
    <dbReference type="NCBI Taxonomy" id="46204"/>
    <lineage>
        <taxon>Bacteria</taxon>
        <taxon>Bacillati</taxon>
        <taxon>Actinomycetota</taxon>
        <taxon>Actinomycetes</taxon>
        <taxon>Streptosporangiales</taxon>
        <taxon>Thermomonosporaceae</taxon>
        <taxon>Actinocorallia</taxon>
    </lineage>
</organism>
<name>A0ABN3UBN8_9ACTN</name>
<feature type="transmembrane region" description="Helical" evidence="1">
    <location>
        <begin position="51"/>
        <end position="72"/>
    </location>
</feature>
<keyword evidence="1" id="KW-0472">Membrane</keyword>
<proteinExistence type="predicted"/>
<evidence type="ECO:0000313" key="3">
    <source>
        <dbReference type="Proteomes" id="UP001501842"/>
    </source>
</evidence>
<comment type="caution">
    <text evidence="2">The sequence shown here is derived from an EMBL/GenBank/DDBJ whole genome shotgun (WGS) entry which is preliminary data.</text>
</comment>
<sequence>MSMQTGALHRPATTDASTLLRRVLWLDGLSTAAVGVLLLAATGLFEDLLGLPVSWSVPIGVGLLGWALAAVLIVDRPDIAPRHVMFVIGGNALSAAGLVALALTDLVPLTGPGVAFMLLMAVVVAVYAELQFMGLRRSAR</sequence>
<dbReference type="EMBL" id="BAAATZ010000016">
    <property type="protein sequence ID" value="GAA2729769.1"/>
    <property type="molecule type" value="Genomic_DNA"/>
</dbReference>
<reference evidence="2 3" key="1">
    <citation type="journal article" date="2019" name="Int. J. Syst. Evol. Microbiol.">
        <title>The Global Catalogue of Microorganisms (GCM) 10K type strain sequencing project: providing services to taxonomists for standard genome sequencing and annotation.</title>
        <authorList>
            <consortium name="The Broad Institute Genomics Platform"/>
            <consortium name="The Broad Institute Genome Sequencing Center for Infectious Disease"/>
            <person name="Wu L."/>
            <person name="Ma J."/>
        </authorList>
    </citation>
    <scope>NUCLEOTIDE SEQUENCE [LARGE SCALE GENOMIC DNA]</scope>
    <source>
        <strain evidence="2 3">JCM 8201</strain>
    </source>
</reference>
<gene>
    <name evidence="2" type="ORF">GCM10010439_41080</name>
</gene>